<dbReference type="RefSeq" id="WP_166062544.1">
    <property type="nucleotide sequence ID" value="NZ_CP049889.1"/>
</dbReference>
<dbReference type="SUPFAM" id="SSF52266">
    <property type="entry name" value="SGNH hydrolase"/>
    <property type="match status" value="1"/>
</dbReference>
<dbReference type="InterPro" id="IPR008265">
    <property type="entry name" value="Lipase_GDSL_AS"/>
</dbReference>
<dbReference type="CDD" id="cd01834">
    <property type="entry name" value="SGNH_hydrolase_like_2"/>
    <property type="match status" value="1"/>
</dbReference>
<dbReference type="Proteomes" id="UP000501830">
    <property type="component" value="Chromosome"/>
</dbReference>
<dbReference type="GO" id="GO:0006629">
    <property type="term" value="P:lipid metabolic process"/>
    <property type="evidence" value="ECO:0007669"/>
    <property type="project" value="InterPro"/>
</dbReference>
<dbReference type="GeneID" id="94552644"/>
<proteinExistence type="predicted"/>
<dbReference type="InterPro" id="IPR013830">
    <property type="entry name" value="SGNH_hydro"/>
</dbReference>
<evidence type="ECO:0000313" key="3">
    <source>
        <dbReference type="Proteomes" id="UP000501830"/>
    </source>
</evidence>
<sequence>MLLSESDRILFIGDSVTDAGRKRRCSYDLGNGYPKMVAGMLEALYPELKLTVLNRGISGNKIHNLEERWQKDCINLKPDIVSILIGINDTWHRVGTPSFGDEEVLRRFEARYRKILEQTKEQTHAQIVILEPFVLHYPIDRKDWRYDLDLRRRIIERLAHEFAVDYIRLDTLLNQQAKDVGEQTLTGTDGVHPTPAGHRAIAKAWVSMVENN</sequence>
<dbReference type="PANTHER" id="PTHR30383">
    <property type="entry name" value="THIOESTERASE 1/PROTEASE 1/LYSOPHOSPHOLIPASE L1"/>
    <property type="match status" value="1"/>
</dbReference>
<accession>A0A6G7WGZ2</accession>
<dbReference type="InterPro" id="IPR036514">
    <property type="entry name" value="SGNH_hydro_sf"/>
</dbReference>
<gene>
    <name evidence="2" type="ORF">G7058_05085</name>
</gene>
<keyword evidence="2" id="KW-0378">Hydrolase</keyword>
<dbReference type="PROSITE" id="PS01098">
    <property type="entry name" value="LIPASE_GDSL_SER"/>
    <property type="match status" value="1"/>
</dbReference>
<protein>
    <submittedName>
        <fullName evidence="2">SGNH/GDSL hydrolase family protein</fullName>
    </submittedName>
</protein>
<dbReference type="Pfam" id="PF13472">
    <property type="entry name" value="Lipase_GDSL_2"/>
    <property type="match status" value="1"/>
</dbReference>
<dbReference type="GO" id="GO:0004622">
    <property type="term" value="F:phosphatidylcholine lysophospholipase activity"/>
    <property type="evidence" value="ECO:0007669"/>
    <property type="project" value="TreeGrafter"/>
</dbReference>
<dbReference type="EMBL" id="CP049889">
    <property type="protein sequence ID" value="QIK51487.1"/>
    <property type="molecule type" value="Genomic_DNA"/>
</dbReference>
<name>A0A6G7WGZ2_9LACT</name>
<feature type="domain" description="SGNH hydrolase-type esterase" evidence="1">
    <location>
        <begin position="11"/>
        <end position="200"/>
    </location>
</feature>
<dbReference type="Gene3D" id="3.40.50.1110">
    <property type="entry name" value="SGNH hydrolase"/>
    <property type="match status" value="1"/>
</dbReference>
<dbReference type="AlphaFoldDB" id="A0A6G7WGZ2"/>
<evidence type="ECO:0000313" key="2">
    <source>
        <dbReference type="EMBL" id="QIK51487.1"/>
    </source>
</evidence>
<dbReference type="PANTHER" id="PTHR30383:SF5">
    <property type="entry name" value="SGNH HYDROLASE-TYPE ESTERASE DOMAIN-CONTAINING PROTEIN"/>
    <property type="match status" value="1"/>
</dbReference>
<dbReference type="InterPro" id="IPR051532">
    <property type="entry name" value="Ester_Hydrolysis_Enzymes"/>
</dbReference>
<dbReference type="KEGG" id="jpo:G7058_05085"/>
<keyword evidence="3" id="KW-1185">Reference proteome</keyword>
<organism evidence="2 3">
    <name type="scientific">Jeotgalibaca porci</name>
    <dbReference type="NCBI Taxonomy" id="1868793"/>
    <lineage>
        <taxon>Bacteria</taxon>
        <taxon>Bacillati</taxon>
        <taxon>Bacillota</taxon>
        <taxon>Bacilli</taxon>
        <taxon>Lactobacillales</taxon>
        <taxon>Carnobacteriaceae</taxon>
        <taxon>Jeotgalibaca</taxon>
    </lineage>
</organism>
<reference evidence="2 3" key="1">
    <citation type="journal article" date="2017" name="Int. J. Syst. Evol. Microbiol.">
        <title>Jeotgalibaca porci sp. nov. and Jeotgalibaca arthritidis sp. nov., isolated from pigs, and emended description of the genus Jeotgalibaca.</title>
        <authorList>
            <person name="Zamora L."/>
            <person name="Perez-Sancho M."/>
            <person name="Dominguez L."/>
            <person name="Fernandez-Garayzabal J.F."/>
            <person name="Vela A.I."/>
        </authorList>
    </citation>
    <scope>NUCLEOTIDE SEQUENCE [LARGE SCALE GENOMIC DNA]</scope>
    <source>
        <strain evidence="2 3">CCUG 69148</strain>
    </source>
</reference>
<evidence type="ECO:0000259" key="1">
    <source>
        <dbReference type="Pfam" id="PF13472"/>
    </source>
</evidence>